<feature type="region of interest" description="Disordered" evidence="1">
    <location>
        <begin position="29"/>
        <end position="77"/>
    </location>
</feature>
<dbReference type="EMBL" id="JBBNAG010000006">
    <property type="protein sequence ID" value="KAK9125316.1"/>
    <property type="molecule type" value="Genomic_DNA"/>
</dbReference>
<organism evidence="2 3">
    <name type="scientific">Stephania cephalantha</name>
    <dbReference type="NCBI Taxonomy" id="152367"/>
    <lineage>
        <taxon>Eukaryota</taxon>
        <taxon>Viridiplantae</taxon>
        <taxon>Streptophyta</taxon>
        <taxon>Embryophyta</taxon>
        <taxon>Tracheophyta</taxon>
        <taxon>Spermatophyta</taxon>
        <taxon>Magnoliopsida</taxon>
        <taxon>Ranunculales</taxon>
        <taxon>Menispermaceae</taxon>
        <taxon>Menispermoideae</taxon>
        <taxon>Cissampelideae</taxon>
        <taxon>Stephania</taxon>
    </lineage>
</organism>
<proteinExistence type="predicted"/>
<evidence type="ECO:0000256" key="1">
    <source>
        <dbReference type="SAM" id="MobiDB-lite"/>
    </source>
</evidence>
<gene>
    <name evidence="2" type="ORF">Scep_014162</name>
</gene>
<keyword evidence="3" id="KW-1185">Reference proteome</keyword>
<accession>A0AAP0J0P7</accession>
<feature type="compositionally biased region" description="Gly residues" evidence="1">
    <location>
        <begin position="32"/>
        <end position="46"/>
    </location>
</feature>
<name>A0AAP0J0P7_9MAGN</name>
<sequence length="152" mass="15916">MSATKRALDTLGGDVSTLTHLAGAPMLAPASQGGGGWAKPRFGGGKNQAATNRGSRFGGFANHHSANHRKPHDKPPRFARFGRFGFSIFMATCGGRSQAGKRRCGGGTEALERCGYEEAAVEAGRWEEAVDATVARWAVDARTIRAVGGGDD</sequence>
<reference evidence="2 3" key="1">
    <citation type="submission" date="2024-01" db="EMBL/GenBank/DDBJ databases">
        <title>Genome assemblies of Stephania.</title>
        <authorList>
            <person name="Yang L."/>
        </authorList>
    </citation>
    <scope>NUCLEOTIDE SEQUENCE [LARGE SCALE GENOMIC DNA]</scope>
    <source>
        <strain evidence="2">JXDWG</strain>
        <tissue evidence="2">Leaf</tissue>
    </source>
</reference>
<comment type="caution">
    <text evidence="2">The sequence shown here is derived from an EMBL/GenBank/DDBJ whole genome shotgun (WGS) entry which is preliminary data.</text>
</comment>
<dbReference type="Proteomes" id="UP001419268">
    <property type="component" value="Unassembled WGS sequence"/>
</dbReference>
<protein>
    <submittedName>
        <fullName evidence="2">Uncharacterized protein</fullName>
    </submittedName>
</protein>
<dbReference type="AlphaFoldDB" id="A0AAP0J0P7"/>
<evidence type="ECO:0000313" key="2">
    <source>
        <dbReference type="EMBL" id="KAK9125316.1"/>
    </source>
</evidence>
<evidence type="ECO:0000313" key="3">
    <source>
        <dbReference type="Proteomes" id="UP001419268"/>
    </source>
</evidence>